<feature type="domain" description="PAC" evidence="2">
    <location>
        <begin position="253"/>
        <end position="306"/>
    </location>
</feature>
<comment type="cofactor">
    <cofactor evidence="1">
        <name>Mg(2+)</name>
        <dbReference type="ChEBI" id="CHEBI:18420"/>
    </cofactor>
</comment>
<dbReference type="RefSeq" id="WP_044839476.1">
    <property type="nucleotide sequence ID" value="NZ_CP059733.1"/>
</dbReference>
<dbReference type="Gene3D" id="3.30.70.270">
    <property type="match status" value="1"/>
</dbReference>
<accession>A0AAF0CAH0</accession>
<dbReference type="Pfam" id="PF08448">
    <property type="entry name" value="PAS_4"/>
    <property type="match status" value="1"/>
</dbReference>
<dbReference type="CDD" id="cd00130">
    <property type="entry name" value="PAS"/>
    <property type="match status" value="1"/>
</dbReference>
<dbReference type="Pfam" id="PF00990">
    <property type="entry name" value="GGDEF"/>
    <property type="match status" value="1"/>
</dbReference>
<keyword evidence="5" id="KW-1185">Reference proteome</keyword>
<dbReference type="EMBL" id="CP059733">
    <property type="protein sequence ID" value="WDE06511.1"/>
    <property type="molecule type" value="Genomic_DNA"/>
</dbReference>
<evidence type="ECO:0000259" key="3">
    <source>
        <dbReference type="PROSITE" id="PS50887"/>
    </source>
</evidence>
<dbReference type="InterPro" id="IPR043128">
    <property type="entry name" value="Rev_trsase/Diguanyl_cyclase"/>
</dbReference>
<dbReference type="NCBIfam" id="TIGR00254">
    <property type="entry name" value="GGDEF"/>
    <property type="match status" value="1"/>
</dbReference>
<organism evidence="4 5">
    <name type="scientific">Thalassomonas viridans</name>
    <dbReference type="NCBI Taxonomy" id="137584"/>
    <lineage>
        <taxon>Bacteria</taxon>
        <taxon>Pseudomonadati</taxon>
        <taxon>Pseudomonadota</taxon>
        <taxon>Gammaproteobacteria</taxon>
        <taxon>Alteromonadales</taxon>
        <taxon>Colwelliaceae</taxon>
        <taxon>Thalassomonas</taxon>
    </lineage>
</organism>
<dbReference type="Proteomes" id="UP000032352">
    <property type="component" value="Chromosome"/>
</dbReference>
<dbReference type="PROSITE" id="PS50887">
    <property type="entry name" value="GGDEF"/>
    <property type="match status" value="1"/>
</dbReference>
<sequence length="478" mass="55062">MINAGSHLPIPEKDYLTIEQRKIADWYRTAFQQSNISLWLIDLGLLPGKLEEYASRDIRDYHRYFARHLFELLALARQVKVVDINSPTLALYGGNDKANFLEQVSHKHNKDQLEVLKKLVVALLEQRHYFETEATACHEDGHRFKVVMKAIIPETVTDHTRMIISVTSLAQRKKVPQLLFPEQEIYQTFLNNAPVCIHEIDHDGRLTAMNNCGLQMLRLNDVGQILGCRYLSLVADEDKPRIEYLMLRAFKGYSSEFEFQLRCNGELRVFSSCFIPIEENEHKVHRIIGITQDITERKHSEEEMYHQANYDLLTNLPNRSHFTDSVKQALIQARRRRHGLALLFIDLDNFKPINDTYGHAMGDTLLQQVSATIKNSLRKEDLTCRFGGDEFIILLPSIAKRNNAAVVAEKVLRCIQKPINLANHQLSISASIGISTFPEDGDSYETLMPHADMAMYKVKNFGGNNYQFHQIEKTSYKM</sequence>
<dbReference type="InterPro" id="IPR029787">
    <property type="entry name" value="Nucleotide_cyclase"/>
</dbReference>
<dbReference type="FunFam" id="3.30.70.270:FF:000001">
    <property type="entry name" value="Diguanylate cyclase domain protein"/>
    <property type="match status" value="1"/>
</dbReference>
<dbReference type="PANTHER" id="PTHR46663:SF3">
    <property type="entry name" value="SLL0267 PROTEIN"/>
    <property type="match status" value="1"/>
</dbReference>
<dbReference type="InterPro" id="IPR052163">
    <property type="entry name" value="DGC-Regulatory_Protein"/>
</dbReference>
<dbReference type="Gene3D" id="3.30.450.20">
    <property type="entry name" value="PAS domain"/>
    <property type="match status" value="1"/>
</dbReference>
<dbReference type="SUPFAM" id="SSF55785">
    <property type="entry name" value="PYP-like sensor domain (PAS domain)"/>
    <property type="match status" value="1"/>
</dbReference>
<evidence type="ECO:0000313" key="5">
    <source>
        <dbReference type="Proteomes" id="UP000032352"/>
    </source>
</evidence>
<dbReference type="InterPro" id="IPR000014">
    <property type="entry name" value="PAS"/>
</dbReference>
<dbReference type="InterPro" id="IPR035965">
    <property type="entry name" value="PAS-like_dom_sf"/>
</dbReference>
<dbReference type="GO" id="GO:0003824">
    <property type="term" value="F:catalytic activity"/>
    <property type="evidence" value="ECO:0007669"/>
    <property type="project" value="UniProtKB-ARBA"/>
</dbReference>
<evidence type="ECO:0000259" key="2">
    <source>
        <dbReference type="PROSITE" id="PS50113"/>
    </source>
</evidence>
<proteinExistence type="predicted"/>
<evidence type="ECO:0000313" key="4">
    <source>
        <dbReference type="EMBL" id="WDE06511.1"/>
    </source>
</evidence>
<name>A0AAF0CAH0_9GAMM</name>
<dbReference type="NCBIfam" id="TIGR00229">
    <property type="entry name" value="sensory_box"/>
    <property type="match status" value="1"/>
</dbReference>
<dbReference type="SUPFAM" id="SSF55073">
    <property type="entry name" value="Nucleotide cyclase"/>
    <property type="match status" value="1"/>
</dbReference>
<reference evidence="4 5" key="1">
    <citation type="journal article" date="2015" name="Genome Announc.">
        <title>Draft Genome Sequences of Marine Isolates of Thalassomonas viridans and Thalassomonas actiniarum.</title>
        <authorList>
            <person name="Olonade I."/>
            <person name="van Zyl L.J."/>
            <person name="Trindade M."/>
        </authorList>
    </citation>
    <scope>NUCLEOTIDE SEQUENCE [LARGE SCALE GENOMIC DNA]</scope>
    <source>
        <strain evidence="4 5">XOM25</strain>
    </source>
</reference>
<dbReference type="InterPro" id="IPR000700">
    <property type="entry name" value="PAS-assoc_C"/>
</dbReference>
<dbReference type="CDD" id="cd01949">
    <property type="entry name" value="GGDEF"/>
    <property type="match status" value="1"/>
</dbReference>
<protein>
    <submittedName>
        <fullName evidence="4">GGDEF domain-containing protein</fullName>
    </submittedName>
</protein>
<dbReference type="InterPro" id="IPR000160">
    <property type="entry name" value="GGDEF_dom"/>
</dbReference>
<dbReference type="SMART" id="SM00267">
    <property type="entry name" value="GGDEF"/>
    <property type="match status" value="1"/>
</dbReference>
<reference evidence="4 5" key="2">
    <citation type="journal article" date="2022" name="Mar. Drugs">
        <title>Bioassay-Guided Fractionation Leads to the Detection of Cholic Acid Generated by the Rare Thalassomonas sp.</title>
        <authorList>
            <person name="Pheiffer F."/>
            <person name="Schneider Y.K."/>
            <person name="Hansen E.H."/>
            <person name="Andersen J.H."/>
            <person name="Isaksson J."/>
            <person name="Busche T."/>
            <person name="R C."/>
            <person name="Kalinowski J."/>
            <person name="Zyl L.V."/>
            <person name="Trindade M."/>
        </authorList>
    </citation>
    <scope>NUCLEOTIDE SEQUENCE [LARGE SCALE GENOMIC DNA]</scope>
    <source>
        <strain evidence="4 5">XOM25</strain>
    </source>
</reference>
<dbReference type="InterPro" id="IPR013656">
    <property type="entry name" value="PAS_4"/>
</dbReference>
<dbReference type="AlphaFoldDB" id="A0AAF0CAH0"/>
<gene>
    <name evidence="4" type="ORF">SG34_006215</name>
</gene>
<dbReference type="PANTHER" id="PTHR46663">
    <property type="entry name" value="DIGUANYLATE CYCLASE DGCT-RELATED"/>
    <property type="match status" value="1"/>
</dbReference>
<feature type="domain" description="GGDEF" evidence="3">
    <location>
        <begin position="338"/>
        <end position="471"/>
    </location>
</feature>
<evidence type="ECO:0000256" key="1">
    <source>
        <dbReference type="ARBA" id="ARBA00001946"/>
    </source>
</evidence>
<dbReference type="KEGG" id="tvd:SG34_006215"/>
<dbReference type="PROSITE" id="PS50113">
    <property type="entry name" value="PAC"/>
    <property type="match status" value="1"/>
</dbReference>